<dbReference type="Gramene" id="PGSC0003DMT400086250">
    <property type="protein sequence ID" value="PGSC0003DMT400086250"/>
    <property type="gene ID" value="PGSC0003DMG400035821"/>
</dbReference>
<name>M1DBC1_SOLTU</name>
<dbReference type="AlphaFoldDB" id="M1DBC1"/>
<keyword evidence="2" id="KW-0812">Transmembrane</keyword>
<sequence>MQVIMSTTHRAGKEVSSSSQRKTIQSGGNVPLSPIYLHGQTCQFGLKVVCRVRSKARTLPGKRSKHAEEVKKNNPGDRQDHSANRRVALYIAQSVTKESLDYMAPQFLMPVNVTKTKGHNNEFCTTLTTAEWHRCNELNMAHMYGLEMLRLEFLEPVDDDVPMDEDRLQAGSDVDSDCDTEEVDALQAVEEAWHICYGGLDNECFTLPLYLLILMFFHTWIVLDFIVWGGV</sequence>
<keyword evidence="4" id="KW-1185">Reference proteome</keyword>
<evidence type="ECO:0000313" key="3">
    <source>
        <dbReference type="EnsemblPlants" id="PGSC0003DMT400086250"/>
    </source>
</evidence>
<feature type="region of interest" description="Disordered" evidence="1">
    <location>
        <begin position="1"/>
        <end position="30"/>
    </location>
</feature>
<dbReference type="HOGENOM" id="CLU_1201624_0_0_1"/>
<feature type="compositionally biased region" description="Basic and acidic residues" evidence="1">
    <location>
        <begin position="66"/>
        <end position="83"/>
    </location>
</feature>
<dbReference type="EnsemblPlants" id="PGSC0003DMT400086250">
    <property type="protein sequence ID" value="PGSC0003DMT400086250"/>
    <property type="gene ID" value="PGSC0003DMG400035821"/>
</dbReference>
<proteinExistence type="predicted"/>
<feature type="region of interest" description="Disordered" evidence="1">
    <location>
        <begin position="57"/>
        <end position="84"/>
    </location>
</feature>
<keyword evidence="2" id="KW-0472">Membrane</keyword>
<reference evidence="3" key="2">
    <citation type="submission" date="2015-06" db="UniProtKB">
        <authorList>
            <consortium name="EnsemblPlants"/>
        </authorList>
    </citation>
    <scope>IDENTIFICATION</scope>
    <source>
        <strain evidence="3">DM1-3 516 R44</strain>
    </source>
</reference>
<dbReference type="Proteomes" id="UP000011115">
    <property type="component" value="Unassembled WGS sequence"/>
</dbReference>
<organism evidence="3 4">
    <name type="scientific">Solanum tuberosum</name>
    <name type="common">Potato</name>
    <dbReference type="NCBI Taxonomy" id="4113"/>
    <lineage>
        <taxon>Eukaryota</taxon>
        <taxon>Viridiplantae</taxon>
        <taxon>Streptophyta</taxon>
        <taxon>Embryophyta</taxon>
        <taxon>Tracheophyta</taxon>
        <taxon>Spermatophyta</taxon>
        <taxon>Magnoliopsida</taxon>
        <taxon>eudicotyledons</taxon>
        <taxon>Gunneridae</taxon>
        <taxon>Pentapetalae</taxon>
        <taxon>asterids</taxon>
        <taxon>lamiids</taxon>
        <taxon>Solanales</taxon>
        <taxon>Solanaceae</taxon>
        <taxon>Solanoideae</taxon>
        <taxon>Solaneae</taxon>
        <taxon>Solanum</taxon>
    </lineage>
</organism>
<reference evidence="4" key="1">
    <citation type="journal article" date="2011" name="Nature">
        <title>Genome sequence and analysis of the tuber crop potato.</title>
        <authorList>
            <consortium name="The Potato Genome Sequencing Consortium"/>
        </authorList>
    </citation>
    <scope>NUCLEOTIDE SEQUENCE [LARGE SCALE GENOMIC DNA]</scope>
    <source>
        <strain evidence="4">cv. DM1-3 516 R44</strain>
    </source>
</reference>
<evidence type="ECO:0000313" key="4">
    <source>
        <dbReference type="Proteomes" id="UP000011115"/>
    </source>
</evidence>
<dbReference type="InParanoid" id="M1DBC1"/>
<dbReference type="PaxDb" id="4113-PGSC0003DMT400086250"/>
<protein>
    <submittedName>
        <fullName evidence="3">Uncharacterized protein</fullName>
    </submittedName>
</protein>
<feature type="transmembrane region" description="Helical" evidence="2">
    <location>
        <begin position="207"/>
        <end position="228"/>
    </location>
</feature>
<accession>M1DBC1</accession>
<keyword evidence="2" id="KW-1133">Transmembrane helix</keyword>
<evidence type="ECO:0000256" key="2">
    <source>
        <dbReference type="SAM" id="Phobius"/>
    </source>
</evidence>
<feature type="compositionally biased region" description="Polar residues" evidence="1">
    <location>
        <begin position="1"/>
        <end position="28"/>
    </location>
</feature>
<evidence type="ECO:0000256" key="1">
    <source>
        <dbReference type="SAM" id="MobiDB-lite"/>
    </source>
</evidence>